<feature type="domain" description="Tape measure protein N-terminal" evidence="2">
    <location>
        <begin position="29"/>
        <end position="219"/>
    </location>
</feature>
<feature type="transmembrane region" description="Helical" evidence="1">
    <location>
        <begin position="389"/>
        <end position="408"/>
    </location>
</feature>
<feature type="transmembrane region" description="Helical" evidence="1">
    <location>
        <begin position="256"/>
        <end position="274"/>
    </location>
</feature>
<dbReference type="NCBIfam" id="TIGR02675">
    <property type="entry name" value="tape_meas_nterm"/>
    <property type="match status" value="1"/>
</dbReference>
<dbReference type="EMBL" id="AKVJ01000017">
    <property type="protein sequence ID" value="EIW19509.1"/>
    <property type="molecule type" value="Genomic_DNA"/>
</dbReference>
<gene>
    <name evidence="3" type="ORF">FB4_2692</name>
</gene>
<dbReference type="Pfam" id="PF20155">
    <property type="entry name" value="TMP_3"/>
    <property type="match status" value="1"/>
</dbReference>
<keyword evidence="1" id="KW-0812">Transmembrane</keyword>
<protein>
    <submittedName>
        <fullName evidence="3">Phage tape measure protein</fullName>
    </submittedName>
</protein>
<sequence length="589" mass="62973">MGSLERRANRLGAAMGALGAAMGMAFALREVFQMADAWASVNARVSLVTNGAEEQKFVTESLYNIAVKTRQEYVTTADLYGKIARNAKELSLTQNDILGLTEDINKALIIGGGNTQENQAAVLQLGQALASGRLQGDEFRSLMENAPRLTNAIAEGMGVGIGQLRSMSKAGELTAKVVIDAIRSQSAKLEKEFMQMPTTIGQAITGVGLRVGKFLQDLEKETGVFKSIAQGIAKVFGAIDDEIRAASTRVGGFKNVLKIATAAVIAFGIAWVVVREGLYTLELWRIALQILKINVVAVGRAFLAWLMNPAFLTVAAITLSIIAVALALEDVYYWVTGGNSVLGKYVGSWDEFKAKALTYLQPIIDGFNELVGVIKSEGTPAIMAIKDGFISAFNVIVAFLTPIVQWIIAQFMDITNNGQVIFSLLLTIWQGIVSGIVLALKFLTQVFTGNFSGAIDTVVGFFKNLLSTALSVLQQIGTAIGTYVLSKLGWAGQAIAKLAGMDLTKGMINASLDVNSPTGTSKIAANNNYGINLNPNLDLAGTSTRNNNVTINQTNQLLAGTPAGQVNFVQDATEDMFNQRLVTGMQYSL</sequence>
<dbReference type="InterPro" id="IPR013491">
    <property type="entry name" value="Tape_meas_N"/>
</dbReference>
<dbReference type="OrthoDB" id="1677957at2"/>
<accession>I9LG88</accession>
<keyword evidence="4" id="KW-1185">Reference proteome</keyword>
<evidence type="ECO:0000313" key="4">
    <source>
        <dbReference type="Proteomes" id="UP000004324"/>
    </source>
</evidence>
<organism evidence="3 4">
    <name type="scientific">Pelosinus fermentans B4</name>
    <dbReference type="NCBI Taxonomy" id="1149862"/>
    <lineage>
        <taxon>Bacteria</taxon>
        <taxon>Bacillati</taxon>
        <taxon>Bacillota</taxon>
        <taxon>Negativicutes</taxon>
        <taxon>Selenomonadales</taxon>
        <taxon>Sporomusaceae</taxon>
        <taxon>Pelosinus</taxon>
    </lineage>
</organism>
<dbReference type="AlphaFoldDB" id="I9LG88"/>
<keyword evidence="1" id="KW-1133">Transmembrane helix</keyword>
<feature type="transmembrane region" description="Helical" evidence="1">
    <location>
        <begin position="420"/>
        <end position="440"/>
    </location>
</feature>
<proteinExistence type="predicted"/>
<evidence type="ECO:0000259" key="2">
    <source>
        <dbReference type="Pfam" id="PF20155"/>
    </source>
</evidence>
<feature type="transmembrane region" description="Helical" evidence="1">
    <location>
        <begin position="311"/>
        <end position="335"/>
    </location>
</feature>
<name>I9LG88_9FIRM</name>
<comment type="caution">
    <text evidence="3">The sequence shown here is derived from an EMBL/GenBank/DDBJ whole genome shotgun (WGS) entry which is preliminary data.</text>
</comment>
<evidence type="ECO:0000313" key="3">
    <source>
        <dbReference type="EMBL" id="EIW19509.1"/>
    </source>
</evidence>
<keyword evidence="1" id="KW-0472">Membrane</keyword>
<dbReference type="RefSeq" id="WP_007932352.1">
    <property type="nucleotide sequence ID" value="NZ_AKVJ01000017.1"/>
</dbReference>
<reference evidence="3 4" key="1">
    <citation type="journal article" date="2012" name="J. Bacteriol.">
        <title>Draft Genome Sequences for Two Metal-Reducing Pelosinus fermentans Strains Isolated from a Cr(VI)-Contaminated Site and for Type Strain R7.</title>
        <authorList>
            <person name="Brown S.D."/>
            <person name="Podar M."/>
            <person name="Klingeman D.M."/>
            <person name="Johnson C.M."/>
            <person name="Yang Z.K."/>
            <person name="Utturkar S.M."/>
            <person name="Land M.L."/>
            <person name="Mosher J.J."/>
            <person name="Hurt R.A.Jr."/>
            <person name="Phelps T.J."/>
            <person name="Palumbo A.V."/>
            <person name="Arkin A.P."/>
            <person name="Hazen T.C."/>
            <person name="Elias D.A."/>
        </authorList>
    </citation>
    <scope>NUCLEOTIDE SEQUENCE [LARGE SCALE GENOMIC DNA]</scope>
    <source>
        <strain evidence="3 4">B4</strain>
    </source>
</reference>
<dbReference type="PATRIC" id="fig|1149862.3.peg.1240"/>
<evidence type="ECO:0000256" key="1">
    <source>
        <dbReference type="SAM" id="Phobius"/>
    </source>
</evidence>
<dbReference type="Proteomes" id="UP000004324">
    <property type="component" value="Unassembled WGS sequence"/>
</dbReference>